<dbReference type="PANTHER" id="PTHR23306:SF3">
    <property type="entry name" value="TUMOR SUPPRESSOR PROTEIN 101"/>
    <property type="match status" value="1"/>
</dbReference>
<dbReference type="AlphaFoldDB" id="A0AAU9K6J2"/>
<evidence type="ECO:0000256" key="4">
    <source>
        <dbReference type="ARBA" id="ARBA00022753"/>
    </source>
</evidence>
<feature type="coiled-coil region" evidence="7">
    <location>
        <begin position="194"/>
        <end position="228"/>
    </location>
</feature>
<keyword evidence="4" id="KW-0967">Endosome</keyword>
<comment type="subcellular location">
    <subcellularLocation>
        <location evidence="1">Endosome</location>
    </subcellularLocation>
</comment>
<evidence type="ECO:0000256" key="1">
    <source>
        <dbReference type="ARBA" id="ARBA00004177"/>
    </source>
</evidence>
<dbReference type="InterPro" id="IPR052070">
    <property type="entry name" value="ESCRT-I_UEV_domain"/>
</dbReference>
<reference evidence="10" key="1">
    <citation type="submission" date="2021-09" db="EMBL/GenBank/DDBJ databases">
        <authorList>
            <consortium name="AG Swart"/>
            <person name="Singh M."/>
            <person name="Singh A."/>
            <person name="Seah K."/>
            <person name="Emmerich C."/>
        </authorList>
    </citation>
    <scope>NUCLEOTIDE SEQUENCE</scope>
    <source>
        <strain evidence="10">ATCC30299</strain>
    </source>
</reference>
<feature type="region of interest" description="Disordered" evidence="8">
    <location>
        <begin position="150"/>
        <end position="185"/>
    </location>
</feature>
<dbReference type="GO" id="GO:0043130">
    <property type="term" value="F:ubiquitin binding"/>
    <property type="evidence" value="ECO:0007669"/>
    <property type="project" value="TreeGrafter"/>
</dbReference>
<dbReference type="InterPro" id="IPR008883">
    <property type="entry name" value="UEV_N"/>
</dbReference>
<evidence type="ECO:0000259" key="9">
    <source>
        <dbReference type="PROSITE" id="PS51322"/>
    </source>
</evidence>
<dbReference type="Pfam" id="PF09454">
    <property type="entry name" value="Vps23_core"/>
    <property type="match status" value="1"/>
</dbReference>
<evidence type="ECO:0000256" key="2">
    <source>
        <dbReference type="ARBA" id="ARBA00009594"/>
    </source>
</evidence>
<protein>
    <recommendedName>
        <fullName evidence="9">UEV domain-containing protein</fullName>
    </recommendedName>
</protein>
<dbReference type="Proteomes" id="UP001162131">
    <property type="component" value="Unassembled WGS sequence"/>
</dbReference>
<evidence type="ECO:0000256" key="5">
    <source>
        <dbReference type="ARBA" id="ARBA00022927"/>
    </source>
</evidence>
<keyword evidence="6 7" id="KW-0175">Coiled coil</keyword>
<gene>
    <name evidence="10" type="ORF">BSTOLATCC_MIC55978</name>
</gene>
<organism evidence="10 11">
    <name type="scientific">Blepharisma stoltei</name>
    <dbReference type="NCBI Taxonomy" id="1481888"/>
    <lineage>
        <taxon>Eukaryota</taxon>
        <taxon>Sar</taxon>
        <taxon>Alveolata</taxon>
        <taxon>Ciliophora</taxon>
        <taxon>Postciliodesmatophora</taxon>
        <taxon>Heterotrichea</taxon>
        <taxon>Heterotrichida</taxon>
        <taxon>Blepharismidae</taxon>
        <taxon>Blepharisma</taxon>
    </lineage>
</organism>
<dbReference type="GO" id="GO:0000813">
    <property type="term" value="C:ESCRT I complex"/>
    <property type="evidence" value="ECO:0007669"/>
    <property type="project" value="TreeGrafter"/>
</dbReference>
<evidence type="ECO:0000256" key="8">
    <source>
        <dbReference type="SAM" id="MobiDB-lite"/>
    </source>
</evidence>
<dbReference type="EMBL" id="CAJZBQ010000054">
    <property type="protein sequence ID" value="CAG9332533.1"/>
    <property type="molecule type" value="Genomic_DNA"/>
</dbReference>
<dbReference type="InterPro" id="IPR017916">
    <property type="entry name" value="SB_dom"/>
</dbReference>
<dbReference type="PANTHER" id="PTHR23306">
    <property type="entry name" value="TUMOR SUSCEPTIBILITY GENE 101 PROTEIN-RELATED"/>
    <property type="match status" value="1"/>
</dbReference>
<dbReference type="CDD" id="cd11685">
    <property type="entry name" value="UEV_TSG101-like"/>
    <property type="match status" value="1"/>
</dbReference>
<dbReference type="PROSITE" id="PS51322">
    <property type="entry name" value="UEV"/>
    <property type="match status" value="1"/>
</dbReference>
<sequence>MAYQYQNFTVESAIMQCHYEPQCKPYIVNELHQVIMKYPSLSARPTPLMISNQSFTFICLDGTLPIPFKQNYYNIPVRIIYPNQYPHYAPLVRVIPSAEMIIKPSEYIDEDGNVKLDLFRSWSYQRNTFNIIDEVVRAFSIKMPVFKKSNNPSNVSPAQPNIIPPQQASRMAQEPQSQNQQAGALSQTTIQKLNDTYRKVIKELTTEIDELKIENVNLEKMKNEIVAAGSQTSQEFSSHFKEGQIRGEINRINDWIIEANNFSTENWKPEDYLEFNNEYANQYLQAKSAELAYGELINNIVSGFNSGVIQAQDMVKSIKDLSTKQFMAARLKEKIMKAGGIAG</sequence>
<proteinExistence type="inferred from homology"/>
<evidence type="ECO:0000313" key="10">
    <source>
        <dbReference type="EMBL" id="CAG9332533.1"/>
    </source>
</evidence>
<keyword evidence="11" id="KW-1185">Reference proteome</keyword>
<dbReference type="InterPro" id="IPR016135">
    <property type="entry name" value="UBQ-conjugating_enzyme/RWD"/>
</dbReference>
<dbReference type="Gene3D" id="3.10.110.10">
    <property type="entry name" value="Ubiquitin Conjugating Enzyme"/>
    <property type="match status" value="1"/>
</dbReference>
<dbReference type="SUPFAM" id="SSF54495">
    <property type="entry name" value="UBC-like"/>
    <property type="match status" value="1"/>
</dbReference>
<comment type="caution">
    <text evidence="10">The sequence shown here is derived from an EMBL/GenBank/DDBJ whole genome shotgun (WGS) entry which is preliminary data.</text>
</comment>
<evidence type="ECO:0000256" key="6">
    <source>
        <dbReference type="ARBA" id="ARBA00023054"/>
    </source>
</evidence>
<feature type="compositionally biased region" description="Polar residues" evidence="8">
    <location>
        <begin position="174"/>
        <end position="185"/>
    </location>
</feature>
<dbReference type="GO" id="GO:0008333">
    <property type="term" value="P:endosome to lysosome transport"/>
    <property type="evidence" value="ECO:0007669"/>
    <property type="project" value="TreeGrafter"/>
</dbReference>
<keyword evidence="3" id="KW-0813">Transport</keyword>
<dbReference type="GO" id="GO:0015031">
    <property type="term" value="P:protein transport"/>
    <property type="evidence" value="ECO:0007669"/>
    <property type="project" value="UniProtKB-KW"/>
</dbReference>
<evidence type="ECO:0000256" key="3">
    <source>
        <dbReference type="ARBA" id="ARBA00022448"/>
    </source>
</evidence>
<evidence type="ECO:0000313" key="11">
    <source>
        <dbReference type="Proteomes" id="UP001162131"/>
    </source>
</evidence>
<dbReference type="SUPFAM" id="SSF140111">
    <property type="entry name" value="Endosomal sorting complex assembly domain"/>
    <property type="match status" value="1"/>
</dbReference>
<evidence type="ECO:0000256" key="7">
    <source>
        <dbReference type="SAM" id="Coils"/>
    </source>
</evidence>
<name>A0AAU9K6J2_9CILI</name>
<dbReference type="InterPro" id="IPR037202">
    <property type="entry name" value="ESCRT_assembly_dom"/>
</dbReference>
<dbReference type="Pfam" id="PF05743">
    <property type="entry name" value="UEV"/>
    <property type="match status" value="1"/>
</dbReference>
<comment type="similarity">
    <text evidence="2">Belongs to the ubiquitin-conjugating enzyme family. UEV subfamily.</text>
</comment>
<accession>A0AAU9K6J2</accession>
<feature type="compositionally biased region" description="Low complexity" evidence="8">
    <location>
        <begin position="157"/>
        <end position="168"/>
    </location>
</feature>
<feature type="domain" description="UEV" evidence="9">
    <location>
        <begin position="4"/>
        <end position="149"/>
    </location>
</feature>
<keyword evidence="5" id="KW-0653">Protein transport</keyword>